<gene>
    <name evidence="3" type="ORF">MNB_SM-6-261</name>
</gene>
<dbReference type="PROSITE" id="PS50887">
    <property type="entry name" value="GGDEF"/>
    <property type="match status" value="1"/>
</dbReference>
<evidence type="ECO:0000313" key="3">
    <source>
        <dbReference type="EMBL" id="SFV65917.1"/>
    </source>
</evidence>
<evidence type="ECO:0000259" key="1">
    <source>
        <dbReference type="PROSITE" id="PS50883"/>
    </source>
</evidence>
<dbReference type="PROSITE" id="PS50883">
    <property type="entry name" value="EAL"/>
    <property type="match status" value="1"/>
</dbReference>
<dbReference type="SUPFAM" id="SSF141868">
    <property type="entry name" value="EAL domain-like"/>
    <property type="match status" value="1"/>
</dbReference>
<feature type="domain" description="EAL" evidence="1">
    <location>
        <begin position="283"/>
        <end position="523"/>
    </location>
</feature>
<dbReference type="AlphaFoldDB" id="A0A1W1CJN9"/>
<organism evidence="3">
    <name type="scientific">hydrothermal vent metagenome</name>
    <dbReference type="NCBI Taxonomy" id="652676"/>
    <lineage>
        <taxon>unclassified sequences</taxon>
        <taxon>metagenomes</taxon>
        <taxon>ecological metagenomes</taxon>
    </lineage>
</organism>
<dbReference type="InterPro" id="IPR001633">
    <property type="entry name" value="EAL_dom"/>
</dbReference>
<dbReference type="CDD" id="cd01948">
    <property type="entry name" value="EAL"/>
    <property type="match status" value="1"/>
</dbReference>
<dbReference type="Gene3D" id="3.30.70.270">
    <property type="match status" value="1"/>
</dbReference>
<dbReference type="InterPro" id="IPR050706">
    <property type="entry name" value="Cyclic-di-GMP_PDE-like"/>
</dbReference>
<dbReference type="Pfam" id="PF00563">
    <property type="entry name" value="EAL"/>
    <property type="match status" value="1"/>
</dbReference>
<dbReference type="EMBL" id="FPHK01000096">
    <property type="protein sequence ID" value="SFV65917.1"/>
    <property type="molecule type" value="Genomic_DNA"/>
</dbReference>
<dbReference type="InterPro" id="IPR000160">
    <property type="entry name" value="GGDEF_dom"/>
</dbReference>
<dbReference type="PANTHER" id="PTHR33121">
    <property type="entry name" value="CYCLIC DI-GMP PHOSPHODIESTERASE PDEF"/>
    <property type="match status" value="1"/>
</dbReference>
<accession>A0A1W1CJN9</accession>
<reference evidence="3" key="1">
    <citation type="submission" date="2016-10" db="EMBL/GenBank/DDBJ databases">
        <authorList>
            <person name="de Groot N.N."/>
        </authorList>
    </citation>
    <scope>NUCLEOTIDE SEQUENCE</scope>
</reference>
<dbReference type="Gene3D" id="3.20.20.450">
    <property type="entry name" value="EAL domain"/>
    <property type="match status" value="1"/>
</dbReference>
<dbReference type="PANTHER" id="PTHR33121:SF71">
    <property type="entry name" value="OXYGEN SENSOR PROTEIN DOSP"/>
    <property type="match status" value="1"/>
</dbReference>
<dbReference type="GO" id="GO:0071111">
    <property type="term" value="F:cyclic-guanylate-specific phosphodiesterase activity"/>
    <property type="evidence" value="ECO:0007669"/>
    <property type="project" value="InterPro"/>
</dbReference>
<dbReference type="InterPro" id="IPR029787">
    <property type="entry name" value="Nucleotide_cyclase"/>
</dbReference>
<protein>
    <submittedName>
        <fullName evidence="3">Diguanylate cyclase/phosphodiesterase (GGDEF &amp; EAL domains) with PAS/PAC sensor(S)</fullName>
    </submittedName>
</protein>
<dbReference type="SMART" id="SM00267">
    <property type="entry name" value="GGDEF"/>
    <property type="match status" value="1"/>
</dbReference>
<dbReference type="Pfam" id="PF00990">
    <property type="entry name" value="GGDEF"/>
    <property type="match status" value="1"/>
</dbReference>
<sequence length="523" mass="60927">MPADSEKLKINNFQLKSSVEVEETVKQINLLKKNKMLVHIVSYIHNTVLVQNLFKELKKQIPEAQVVLLKHDNKSITTVTVFTIDTNNEEHISDEILKELYIDNNNKKQSLEVYRVELFKRYFTDHLTNLPNLYQLRQDLQNCDEAGLILLKIDNFQAINNFYGFVVGDYVLEYVGKFLKEILTEHKVYRLSGAEYALLTETRLGFYQLKDYLGEIYEKIKNIEIVYQDTKIYVDFTLASSSNRDNNGIFSKVSMALIYAKQQGVPFWIYEDRMNFEHEYKRNLELSHVVRSAVEKKRVVPYYQAIMDNKTSQIVKYECLARLVDHNDKILSPLLFIPIAKTAKIYNEVTKLIVEKSFEMFEESEYEFSVNLSIEDIMSSEIFNFIIQKLKNNRSMANRVTFELLESEAVKDYKKVDRFIGEISRYGAKIAIDDFGSGYANFSYLTKINADYIKIDGSLIENIDVEETSYIVVKTIVEFAQRLGIKTIAEYVHSSVVMDKVKELGIDYSQGFYIDEPSVNLKQ</sequence>
<dbReference type="SUPFAM" id="SSF55073">
    <property type="entry name" value="Nucleotide cyclase"/>
    <property type="match status" value="1"/>
</dbReference>
<feature type="domain" description="GGDEF" evidence="2">
    <location>
        <begin position="144"/>
        <end position="273"/>
    </location>
</feature>
<name>A0A1W1CJN9_9ZZZZ</name>
<dbReference type="SMART" id="SM00052">
    <property type="entry name" value="EAL"/>
    <property type="match status" value="1"/>
</dbReference>
<dbReference type="InterPro" id="IPR035919">
    <property type="entry name" value="EAL_sf"/>
</dbReference>
<proteinExistence type="predicted"/>
<dbReference type="InterPro" id="IPR043128">
    <property type="entry name" value="Rev_trsase/Diguanyl_cyclase"/>
</dbReference>
<evidence type="ECO:0000259" key="2">
    <source>
        <dbReference type="PROSITE" id="PS50887"/>
    </source>
</evidence>